<accession>A0A7J8THG5</accession>
<reference evidence="1 2" key="1">
    <citation type="journal article" date="2019" name="Genome Biol. Evol.">
        <title>Insights into the evolution of the New World diploid cottons (Gossypium, subgenus Houzingenia) based on genome sequencing.</title>
        <authorList>
            <person name="Grover C.E."/>
            <person name="Arick M.A. 2nd"/>
            <person name="Thrash A."/>
            <person name="Conover J.L."/>
            <person name="Sanders W.S."/>
            <person name="Peterson D.G."/>
            <person name="Frelichowski J.E."/>
            <person name="Scheffler J.A."/>
            <person name="Scheffler B.E."/>
            <person name="Wendel J.F."/>
        </authorList>
    </citation>
    <scope>NUCLEOTIDE SEQUENCE [LARGE SCALE GENOMIC DNA]</scope>
    <source>
        <strain evidence="1">27</strain>
        <tissue evidence="1">Leaf</tissue>
    </source>
</reference>
<keyword evidence="2" id="KW-1185">Reference proteome</keyword>
<dbReference type="EMBL" id="JABFAC010248852">
    <property type="protein sequence ID" value="MBA0637637.1"/>
    <property type="molecule type" value="Genomic_DNA"/>
</dbReference>
<reference evidence="1" key="2">
    <citation type="submission" date="2020-04" db="EMBL/GenBank/DDBJ databases">
        <authorList>
            <person name="Grover C.E."/>
            <person name="Arick M.A. II"/>
            <person name="Thrash A."/>
            <person name="Conover J.L."/>
            <person name="Sanders W.S."/>
            <person name="Peterson D.G."/>
            <person name="Scheffler J.A."/>
            <person name="Scheffler B.E."/>
            <person name="Wendel J.F."/>
        </authorList>
    </citation>
    <scope>NUCLEOTIDE SEQUENCE</scope>
    <source>
        <strain evidence="1">27</strain>
        <tissue evidence="1">Leaf</tissue>
    </source>
</reference>
<comment type="caution">
    <text evidence="1">The sequence shown here is derived from an EMBL/GenBank/DDBJ whole genome shotgun (WGS) entry which is preliminary data.</text>
</comment>
<name>A0A7J8THG5_GOSDV</name>
<sequence length="34" mass="3869">MRLSKAGLRQHSKRKLIAWLKDMCQSCGILLALV</sequence>
<evidence type="ECO:0000313" key="2">
    <source>
        <dbReference type="Proteomes" id="UP000593561"/>
    </source>
</evidence>
<evidence type="ECO:0000313" key="1">
    <source>
        <dbReference type="EMBL" id="MBA0637636.1"/>
    </source>
</evidence>
<organism evidence="1 2">
    <name type="scientific">Gossypium davidsonii</name>
    <name type="common">Davidson's cotton</name>
    <name type="synonym">Gossypium klotzschianum subsp. davidsonii</name>
    <dbReference type="NCBI Taxonomy" id="34287"/>
    <lineage>
        <taxon>Eukaryota</taxon>
        <taxon>Viridiplantae</taxon>
        <taxon>Streptophyta</taxon>
        <taxon>Embryophyta</taxon>
        <taxon>Tracheophyta</taxon>
        <taxon>Spermatophyta</taxon>
        <taxon>Magnoliopsida</taxon>
        <taxon>eudicotyledons</taxon>
        <taxon>Gunneridae</taxon>
        <taxon>Pentapetalae</taxon>
        <taxon>rosids</taxon>
        <taxon>malvids</taxon>
        <taxon>Malvales</taxon>
        <taxon>Malvaceae</taxon>
        <taxon>Malvoideae</taxon>
        <taxon>Gossypium</taxon>
    </lineage>
</organism>
<dbReference type="Proteomes" id="UP000593561">
    <property type="component" value="Unassembled WGS sequence"/>
</dbReference>
<dbReference type="AlphaFoldDB" id="A0A7J8THG5"/>
<dbReference type="EMBL" id="JABFAC010248852">
    <property type="protein sequence ID" value="MBA0637636.1"/>
    <property type="molecule type" value="Genomic_DNA"/>
</dbReference>
<gene>
    <name evidence="1" type="ORF">Godav_024646</name>
</gene>
<protein>
    <submittedName>
        <fullName evidence="1">Uncharacterized protein</fullName>
    </submittedName>
</protein>
<proteinExistence type="predicted"/>